<dbReference type="FunFam" id="3.30.40.10:FF:000114">
    <property type="entry name" value="RING-type E3 ubiquitin transferase"/>
    <property type="match status" value="1"/>
</dbReference>
<evidence type="ECO:0000256" key="3">
    <source>
        <dbReference type="ARBA" id="ARBA00012483"/>
    </source>
</evidence>
<dbReference type="SUPFAM" id="SSF48371">
    <property type="entry name" value="ARM repeat"/>
    <property type="match status" value="1"/>
</dbReference>
<organism evidence="10 11">
    <name type="scientific">Olea europaea subsp. europaea</name>
    <dbReference type="NCBI Taxonomy" id="158383"/>
    <lineage>
        <taxon>Eukaryota</taxon>
        <taxon>Viridiplantae</taxon>
        <taxon>Streptophyta</taxon>
        <taxon>Embryophyta</taxon>
        <taxon>Tracheophyta</taxon>
        <taxon>Spermatophyta</taxon>
        <taxon>Magnoliopsida</taxon>
        <taxon>eudicotyledons</taxon>
        <taxon>Gunneridae</taxon>
        <taxon>Pentapetalae</taxon>
        <taxon>asterids</taxon>
        <taxon>lamiids</taxon>
        <taxon>Lamiales</taxon>
        <taxon>Oleaceae</taxon>
        <taxon>Oleeae</taxon>
        <taxon>Olea</taxon>
    </lineage>
</organism>
<keyword evidence="5" id="KW-0677">Repeat</keyword>
<protein>
    <recommendedName>
        <fullName evidence="3">RING-type E3 ubiquitin transferase</fullName>
        <ecNumber evidence="3">2.3.2.27</ecNumber>
    </recommendedName>
</protein>
<comment type="pathway">
    <text evidence="2">Protein modification; protein ubiquitination.</text>
</comment>
<evidence type="ECO:0000256" key="2">
    <source>
        <dbReference type="ARBA" id="ARBA00004906"/>
    </source>
</evidence>
<dbReference type="InterPro" id="IPR013083">
    <property type="entry name" value="Znf_RING/FYVE/PHD"/>
</dbReference>
<dbReference type="OrthoDB" id="6105938at2759"/>
<dbReference type="Gene3D" id="3.30.40.10">
    <property type="entry name" value="Zinc/RING finger domain, C3HC4 (zinc finger)"/>
    <property type="match status" value="1"/>
</dbReference>
<accession>A0A8S0UHV9</accession>
<gene>
    <name evidence="10" type="ORF">OLEA9_A096836</name>
</gene>
<dbReference type="InterPro" id="IPR016024">
    <property type="entry name" value="ARM-type_fold"/>
</dbReference>
<dbReference type="EC" id="2.3.2.27" evidence="3"/>
<dbReference type="GO" id="GO:0016567">
    <property type="term" value="P:protein ubiquitination"/>
    <property type="evidence" value="ECO:0007669"/>
    <property type="project" value="InterPro"/>
</dbReference>
<dbReference type="InterPro" id="IPR000225">
    <property type="entry name" value="Armadillo"/>
</dbReference>
<dbReference type="PROSITE" id="PS50176">
    <property type="entry name" value="ARM_REPEAT"/>
    <property type="match status" value="1"/>
</dbReference>
<dbReference type="InterPro" id="IPR003613">
    <property type="entry name" value="Ubox_domain"/>
</dbReference>
<dbReference type="PANTHER" id="PTHR23315">
    <property type="entry name" value="U BOX DOMAIN-CONTAINING"/>
    <property type="match status" value="1"/>
</dbReference>
<dbReference type="PANTHER" id="PTHR23315:SF284">
    <property type="entry name" value="U-BOX DOMAIN-CONTAINING PROTEIN 7"/>
    <property type="match status" value="1"/>
</dbReference>
<sequence length="845" mass="93339">MDISKVEDHLISIGEPKMHGEMCKSLCSIYAKLLAILPDLEAARPRSTSGIQSLCALHIALEKAKNLLQHCAECSKLYLAITGDSIVLKFEKARCVLEDSLRLVEDIVPQVIGSQIKEILGELQGIVFSLDPTVKQTGDEIIALLRQGRNFNSNGSDNNELDSFHQAASKLCITSSRAALRERRALKKLIERAQAEEDKRKESIIAYLLHLMRKYSKLFRTEFSDDNDLQGSTPCSPTIQGSFNDGGNLARNGITFERQLLKLSSFNFKSNFRRSEQMHVPPEELRCPISLQLMYDPVIIASGQTYERVCIEKWFSDGHNTCPKSEQQLPHLSSTPNYCVKSLVASWCEQNGIPVADGPPQSLDLKILNYWRLALSESDYANSKLLGSVGLCNSKGVKVVPLNDSAIIEEVERNEAEDVSAHEDECKVNPFKQFDDFLTVSGKEDDLRKKCKVVEQIRHLLKDDEEARIYMGANGFVEALLQFLESAVYAMNGMAQETGAMALFNLAVNNNRNKEIMLASGVLPVLQDMITNKDSIGAATALYLSLSCLEEAKPVIGSSDSIPFLIRILEYETGVQCKLDALHALYNLSSHSTNIPILLSAGIIHALQALSIHSSDHAWMEKCIALLINLASSRTARDEIVLAPSLISGLANALDVDEPIQQEQAAACLLLLSGIIHALQALSIHSSDHAWMEKCIALLINLASSRTARDEIVLAPSLISGLANALDVDEPIQQEQAAACLLLLCKGNEKCGQVVLQEGVIPSLVSISVNGTMRGKQKAQKLLMMFREQRQQDPSPVPTQQKPESDEMPLPDQVSKPLSKSISTRKVGKAWSFWWKNKSFSVYQC</sequence>
<dbReference type="SUPFAM" id="SSF57850">
    <property type="entry name" value="RING/U-box"/>
    <property type="match status" value="1"/>
</dbReference>
<feature type="domain" description="U-box" evidence="9">
    <location>
        <begin position="280"/>
        <end position="354"/>
    </location>
</feature>
<evidence type="ECO:0000313" key="10">
    <source>
        <dbReference type="EMBL" id="CAA3017801.1"/>
    </source>
</evidence>
<dbReference type="Proteomes" id="UP000594638">
    <property type="component" value="Unassembled WGS sequence"/>
</dbReference>
<keyword evidence="11" id="KW-1185">Reference proteome</keyword>
<dbReference type="GO" id="GO:0061630">
    <property type="term" value="F:ubiquitin protein ligase activity"/>
    <property type="evidence" value="ECO:0007669"/>
    <property type="project" value="UniProtKB-EC"/>
</dbReference>
<dbReference type="Gene3D" id="1.25.10.10">
    <property type="entry name" value="Leucine-rich Repeat Variant"/>
    <property type="match status" value="1"/>
</dbReference>
<dbReference type="Pfam" id="PF04564">
    <property type="entry name" value="U-box"/>
    <property type="match status" value="1"/>
</dbReference>
<dbReference type="SMART" id="SM00504">
    <property type="entry name" value="Ubox"/>
    <property type="match status" value="1"/>
</dbReference>
<feature type="compositionally biased region" description="Polar residues" evidence="8">
    <location>
        <begin position="792"/>
        <end position="802"/>
    </location>
</feature>
<dbReference type="CDD" id="cd16664">
    <property type="entry name" value="RING-Ubox_PUB"/>
    <property type="match status" value="1"/>
</dbReference>
<proteinExistence type="predicted"/>
<reference evidence="10 11" key="1">
    <citation type="submission" date="2019-12" db="EMBL/GenBank/DDBJ databases">
        <authorList>
            <person name="Alioto T."/>
            <person name="Alioto T."/>
            <person name="Gomez Garrido J."/>
        </authorList>
    </citation>
    <scope>NUCLEOTIDE SEQUENCE [LARGE SCALE GENOMIC DNA]</scope>
</reference>
<evidence type="ECO:0000256" key="7">
    <source>
        <dbReference type="PROSITE-ProRule" id="PRU00259"/>
    </source>
</evidence>
<dbReference type="Gramene" id="OE9A096836T1">
    <property type="protein sequence ID" value="OE9A096836C1"/>
    <property type="gene ID" value="OE9A096836"/>
</dbReference>
<feature type="repeat" description="ARM" evidence="7">
    <location>
        <begin position="475"/>
        <end position="521"/>
    </location>
</feature>
<evidence type="ECO:0000256" key="8">
    <source>
        <dbReference type="SAM" id="MobiDB-lite"/>
    </source>
</evidence>
<evidence type="ECO:0000259" key="9">
    <source>
        <dbReference type="PROSITE" id="PS51698"/>
    </source>
</evidence>
<keyword evidence="4" id="KW-0808">Transferase</keyword>
<keyword evidence="6" id="KW-0833">Ubl conjugation pathway</keyword>
<dbReference type="AlphaFoldDB" id="A0A8S0UHV9"/>
<evidence type="ECO:0000313" key="11">
    <source>
        <dbReference type="Proteomes" id="UP000594638"/>
    </source>
</evidence>
<name>A0A8S0UHV9_OLEEU</name>
<evidence type="ECO:0000256" key="6">
    <source>
        <dbReference type="ARBA" id="ARBA00022786"/>
    </source>
</evidence>
<comment type="catalytic activity">
    <reaction evidence="1">
        <text>S-ubiquitinyl-[E2 ubiquitin-conjugating enzyme]-L-cysteine + [acceptor protein]-L-lysine = [E2 ubiquitin-conjugating enzyme]-L-cysteine + N(6)-ubiquitinyl-[acceptor protein]-L-lysine.</text>
        <dbReference type="EC" id="2.3.2.27"/>
    </reaction>
</comment>
<comment type="caution">
    <text evidence="10">The sequence shown here is derived from an EMBL/GenBank/DDBJ whole genome shotgun (WGS) entry which is preliminary data.</text>
</comment>
<evidence type="ECO:0000256" key="1">
    <source>
        <dbReference type="ARBA" id="ARBA00000900"/>
    </source>
</evidence>
<evidence type="ECO:0000256" key="5">
    <source>
        <dbReference type="ARBA" id="ARBA00022737"/>
    </source>
</evidence>
<dbReference type="EMBL" id="CACTIH010007743">
    <property type="protein sequence ID" value="CAA3017801.1"/>
    <property type="molecule type" value="Genomic_DNA"/>
</dbReference>
<dbReference type="PROSITE" id="PS51698">
    <property type="entry name" value="U_BOX"/>
    <property type="match status" value="1"/>
</dbReference>
<feature type="region of interest" description="Disordered" evidence="8">
    <location>
        <begin position="788"/>
        <end position="827"/>
    </location>
</feature>
<dbReference type="InterPro" id="IPR011989">
    <property type="entry name" value="ARM-like"/>
</dbReference>
<evidence type="ECO:0000256" key="4">
    <source>
        <dbReference type="ARBA" id="ARBA00022679"/>
    </source>
</evidence>
<dbReference type="InterPro" id="IPR045210">
    <property type="entry name" value="RING-Ubox_PUB"/>
</dbReference>